<evidence type="ECO:0000259" key="2">
    <source>
        <dbReference type="Pfam" id="PF00888"/>
    </source>
</evidence>
<dbReference type="InterPro" id="IPR001373">
    <property type="entry name" value="Cullin_N"/>
</dbReference>
<dbReference type="SUPFAM" id="SSF74788">
    <property type="entry name" value="Cullin repeat-like"/>
    <property type="match status" value="1"/>
</dbReference>
<dbReference type="EMBL" id="JAOAOG010000303">
    <property type="protein sequence ID" value="KAJ6231109.1"/>
    <property type="molecule type" value="Genomic_DNA"/>
</dbReference>
<dbReference type="PANTHER" id="PTHR11932">
    <property type="entry name" value="CULLIN"/>
    <property type="match status" value="1"/>
</dbReference>
<gene>
    <name evidence="3" type="ORF">M0813_06209</name>
</gene>
<evidence type="ECO:0000256" key="1">
    <source>
        <dbReference type="ARBA" id="ARBA00006019"/>
    </source>
</evidence>
<organism evidence="3 4">
    <name type="scientific">Anaeramoeba flamelloides</name>
    <dbReference type="NCBI Taxonomy" id="1746091"/>
    <lineage>
        <taxon>Eukaryota</taxon>
        <taxon>Metamonada</taxon>
        <taxon>Anaeramoebidae</taxon>
        <taxon>Anaeramoeba</taxon>
    </lineage>
</organism>
<reference evidence="3" key="1">
    <citation type="submission" date="2022-08" db="EMBL/GenBank/DDBJ databases">
        <title>Novel sulfate-reducing endosymbionts in the free-living metamonad Anaeramoeba.</title>
        <authorList>
            <person name="Jerlstrom-Hultqvist J."/>
            <person name="Cepicka I."/>
            <person name="Gallot-Lavallee L."/>
            <person name="Salas-Leiva D."/>
            <person name="Curtis B.A."/>
            <person name="Zahonova K."/>
            <person name="Pipaliya S."/>
            <person name="Dacks J."/>
            <person name="Roger A.J."/>
        </authorList>
    </citation>
    <scope>NUCLEOTIDE SEQUENCE</scope>
    <source>
        <strain evidence="3">Schooner1</strain>
    </source>
</reference>
<evidence type="ECO:0000313" key="4">
    <source>
        <dbReference type="Proteomes" id="UP001150062"/>
    </source>
</evidence>
<comment type="caution">
    <text evidence="3">The sequence shown here is derived from an EMBL/GenBank/DDBJ whole genome shotgun (WGS) entry which is preliminary data.</text>
</comment>
<sequence length="301" mass="35938">MDSELEKILRMVHNIYDDQTSKIIFYELYSSIYSHVTNNKEKILYERICQIIEQKTKQHATFLTFLQEETILETFNEKWKHHLSKMKILSKVFTFLENHYLVPNQKLILFQVGTKFWKQYIFESESAQESKVLSKLTQSLMDNISKSRIGDTIDQTLMKNVISMYIEISEGLDFYQMWFETIFLQTSKNYFRITSQELLSTNQCGSYLIKVIFFFQLISFFFSLCPYTQSNIQSNIQLTNQPNNQSTNQSINQPFTRPSLKIDYYDDEQNSIVKKKKINKNRINFFFSKKWLGRLTRLGKL</sequence>
<dbReference type="InterPro" id="IPR045093">
    <property type="entry name" value="Cullin"/>
</dbReference>
<dbReference type="InterPro" id="IPR016159">
    <property type="entry name" value="Cullin_repeat-like_dom_sf"/>
</dbReference>
<dbReference type="Pfam" id="PF00888">
    <property type="entry name" value="Cullin"/>
    <property type="match status" value="1"/>
</dbReference>
<feature type="domain" description="Cullin N-terminal" evidence="2">
    <location>
        <begin position="8"/>
        <end position="211"/>
    </location>
</feature>
<evidence type="ECO:0000313" key="3">
    <source>
        <dbReference type="EMBL" id="KAJ6231109.1"/>
    </source>
</evidence>
<accession>A0ABQ8XG94</accession>
<dbReference type="Proteomes" id="UP001150062">
    <property type="component" value="Unassembled WGS sequence"/>
</dbReference>
<protein>
    <submittedName>
        <fullName evidence="3">Cullin-3a-related</fullName>
    </submittedName>
</protein>
<proteinExistence type="inferred from homology"/>
<keyword evidence="4" id="KW-1185">Reference proteome</keyword>
<comment type="similarity">
    <text evidence="1">Belongs to the cullin family.</text>
</comment>
<name>A0ABQ8XG94_9EUKA</name>
<dbReference type="Gene3D" id="1.20.1310.10">
    <property type="entry name" value="Cullin Repeats"/>
    <property type="match status" value="2"/>
</dbReference>